<dbReference type="GO" id="GO:0015979">
    <property type="term" value="P:photosynthesis"/>
    <property type="evidence" value="ECO:0007669"/>
    <property type="project" value="UniProtKB-KW"/>
</dbReference>
<evidence type="ECO:0000256" key="12">
    <source>
        <dbReference type="ARBA" id="ARBA00023286"/>
    </source>
</evidence>
<dbReference type="InterPro" id="IPR001320">
    <property type="entry name" value="Iontro_rcpt_C"/>
</dbReference>
<dbReference type="FunFam" id="3.40.50.2300:FF:000188">
    <property type="entry name" value="Glutamate receptor"/>
    <property type="match status" value="1"/>
</dbReference>
<comment type="subcellular location">
    <subcellularLocation>
        <location evidence="1">Membrane</location>
        <topology evidence="1">Multi-pass membrane protein</topology>
    </subcellularLocation>
</comment>
<dbReference type="Gene3D" id="3.40.50.2300">
    <property type="match status" value="2"/>
</dbReference>
<dbReference type="InterPro" id="IPR036592">
    <property type="entry name" value="PSI_PsaL_sf"/>
</dbReference>
<dbReference type="PANTHER" id="PTHR34836:SF6">
    <property type="entry name" value="PERIPLASMIC BINDING PROTEIN-LIKE I"/>
    <property type="match status" value="1"/>
</dbReference>
<dbReference type="Proteomes" id="UP000585474">
    <property type="component" value="Unassembled WGS sequence"/>
</dbReference>
<evidence type="ECO:0000256" key="2">
    <source>
        <dbReference type="ARBA" id="ARBA00008820"/>
    </source>
</evidence>
<keyword evidence="5 16" id="KW-0812">Transmembrane</keyword>
<dbReference type="InterPro" id="IPR003757">
    <property type="entry name" value="PSI_PsaL"/>
</dbReference>
<name>A0A7J0FL60_9ERIC</name>
<dbReference type="Pfam" id="PF02605">
    <property type="entry name" value="PsaL"/>
    <property type="match status" value="1"/>
</dbReference>
<dbReference type="SUPFAM" id="SSF53822">
    <property type="entry name" value="Periplasmic binding protein-like I"/>
    <property type="match status" value="1"/>
</dbReference>
<feature type="transmembrane region" description="Helical" evidence="16">
    <location>
        <begin position="899"/>
        <end position="920"/>
    </location>
</feature>
<keyword evidence="13" id="KW-0407">Ion channel</keyword>
<sequence>MAATASTMASQQLRSSFATSLTRGLVAPKGLSGSAPLRGLPCKRPSFTVKAVQTDKPTYQVIQPINGDPFIGSLETPVTSSPLIAWYLSNLPAYRTAVSPLLRGIEVGLAHGYLLVGPFVITGPLRNTEVAGPAGSLAAVGLVVILSICLTMYGVASFKEGEPSTAPALTLTGRKKEPDQLQTADGWAKFTGGFFFGGISGVLWAYFLLYVLDLPYYVNARLDGQLSFGCCWANPSSVCVFELVGVILDMGSLVGKVVHSCITMAISDFYALNALYKTRIVLRTRDSEGEPLHALSAALDLLENIKVQAIIGPETSLEGKLLALLSNKTKVPIISFSRSPYSTEYPYVVQITPDEATEFRGIAAVIESFKWRDIILVYEDNDYMREFLPYLVNLCPDMRITYMSSFYPSATNDQIIEELHKLMTMQTTVYIVHMSPPLASRFFLNVKRLGMMADGYAWIITDKTMNLLHSMDSSSIESMQGALGFKSYFPASSKLHNFTVRWRRKFRIEGPSFEVAELNVHASQSGSILLTGVLQSRFVGLSGNFHLTNGRLISQAFEIVNVIGRSDRRVAFWPSINGTNGMSLSANSSLGAIIWPGGSTTAPKGWLMRMGGNKLRVGVPVMSGFKELVNVDRDPQTNATNFTGFCIDVFIAALEALHFEVQYEFIPFSDANGKSAGSYSDLIDQVYLGNYDAAVGMLRSRPTDLSFQGSKSQQIGTALWFSCSTLVFAQREKLLSNLSRFVVIVWVFVLLILTSSYTATLTSLLTVQQIQLASKEDYIGYQVGSLVINNLHFADPWLRLYNSPKEYADGLSSGSVVAIIDEIPYLKIFLAKYPGNYAMVFQKGSPLVPEISRAIMKLREDGRLLMFEEFWFKSSSSLMSTTKDSATNPTTLNLDRFRGLFLISGISLALVIAIRSIYLLHEKWHGLICSFRNLVWGSIGSLDESLSLSLVYTRGKGNQLGFHKGQIDPTSEED</sequence>
<dbReference type="SUPFAM" id="SSF81568">
    <property type="entry name" value="Photosystem I reaction center subunit XI, PsaL"/>
    <property type="match status" value="1"/>
</dbReference>
<dbReference type="Gene3D" id="1.10.287.70">
    <property type="match status" value="1"/>
</dbReference>
<dbReference type="SMART" id="SM00079">
    <property type="entry name" value="PBPe"/>
    <property type="match status" value="1"/>
</dbReference>
<dbReference type="CDD" id="cd19990">
    <property type="entry name" value="PBP1_GABAb_receptor_plant"/>
    <property type="match status" value="1"/>
</dbReference>
<dbReference type="GO" id="GO:0015276">
    <property type="term" value="F:ligand-gated monoatomic ion channel activity"/>
    <property type="evidence" value="ECO:0007669"/>
    <property type="project" value="InterPro"/>
</dbReference>
<feature type="transmembrane region" description="Helical" evidence="16">
    <location>
        <begin position="194"/>
        <end position="212"/>
    </location>
</feature>
<dbReference type="PANTHER" id="PTHR34836">
    <property type="entry name" value="OS06G0188250 PROTEIN"/>
    <property type="match status" value="1"/>
</dbReference>
<evidence type="ECO:0000256" key="14">
    <source>
        <dbReference type="ARBA" id="ARBA00032768"/>
    </source>
</evidence>
<dbReference type="Pfam" id="PF00060">
    <property type="entry name" value="Lig_chan"/>
    <property type="match status" value="1"/>
</dbReference>
<reference evidence="18 19" key="1">
    <citation type="submission" date="2019-07" db="EMBL/GenBank/DDBJ databases">
        <title>De Novo Assembly of kiwifruit Actinidia rufa.</title>
        <authorList>
            <person name="Sugita-Konishi S."/>
            <person name="Sato K."/>
            <person name="Mori E."/>
            <person name="Abe Y."/>
            <person name="Kisaki G."/>
            <person name="Hamano K."/>
            <person name="Suezawa K."/>
            <person name="Otani M."/>
            <person name="Fukuda T."/>
            <person name="Manabe T."/>
            <person name="Gomi K."/>
            <person name="Tabuchi M."/>
            <person name="Akimitsu K."/>
            <person name="Kataoka I."/>
        </authorList>
    </citation>
    <scope>NUCLEOTIDE SEQUENCE [LARGE SCALE GENOMIC DNA]</scope>
    <source>
        <strain evidence="19">cv. Fuchu</strain>
    </source>
</reference>
<feature type="transmembrane region" description="Helical" evidence="16">
    <location>
        <begin position="134"/>
        <end position="156"/>
    </location>
</feature>
<evidence type="ECO:0000256" key="7">
    <source>
        <dbReference type="ARBA" id="ARBA00022989"/>
    </source>
</evidence>
<dbReference type="CDD" id="cd13686">
    <property type="entry name" value="GluR_Plant"/>
    <property type="match status" value="1"/>
</dbReference>
<comment type="similarity">
    <text evidence="2">Belongs to the PsaL family.</text>
</comment>
<dbReference type="InterPro" id="IPR015683">
    <property type="entry name" value="Ionotropic_Glu_rcpt"/>
</dbReference>
<dbReference type="SUPFAM" id="SSF53850">
    <property type="entry name" value="Periplasmic binding protein-like II"/>
    <property type="match status" value="1"/>
</dbReference>
<evidence type="ECO:0000256" key="1">
    <source>
        <dbReference type="ARBA" id="ARBA00004141"/>
    </source>
</evidence>
<evidence type="ECO:0000259" key="17">
    <source>
        <dbReference type="SMART" id="SM00079"/>
    </source>
</evidence>
<keyword evidence="9 16" id="KW-0472">Membrane</keyword>
<feature type="domain" description="Ionotropic glutamate receptor C-terminal" evidence="17">
    <location>
        <begin position="614"/>
        <end position="874"/>
    </location>
</feature>
<evidence type="ECO:0000256" key="4">
    <source>
        <dbReference type="ARBA" id="ARBA00022531"/>
    </source>
</evidence>
<dbReference type="Gene3D" id="1.20.1240.10">
    <property type="entry name" value="Photosystem I PsaL, reaction centre subunit XI"/>
    <property type="match status" value="1"/>
</dbReference>
<keyword evidence="4" id="KW-0602">Photosynthesis</keyword>
<comment type="caution">
    <text evidence="18">The sequence shown here is derived from an EMBL/GenBank/DDBJ whole genome shotgun (WGS) entry which is preliminary data.</text>
</comment>
<dbReference type="InterPro" id="IPR022980">
    <property type="entry name" value="PSI_suXI"/>
</dbReference>
<dbReference type="Pfam" id="PF01094">
    <property type="entry name" value="ANF_receptor"/>
    <property type="match status" value="1"/>
</dbReference>
<organism evidence="18 19">
    <name type="scientific">Actinidia rufa</name>
    <dbReference type="NCBI Taxonomy" id="165716"/>
    <lineage>
        <taxon>Eukaryota</taxon>
        <taxon>Viridiplantae</taxon>
        <taxon>Streptophyta</taxon>
        <taxon>Embryophyta</taxon>
        <taxon>Tracheophyta</taxon>
        <taxon>Spermatophyta</taxon>
        <taxon>Magnoliopsida</taxon>
        <taxon>eudicotyledons</taxon>
        <taxon>Gunneridae</taxon>
        <taxon>Pentapetalae</taxon>
        <taxon>asterids</taxon>
        <taxon>Ericales</taxon>
        <taxon>Actinidiaceae</taxon>
        <taxon>Actinidia</taxon>
    </lineage>
</organism>
<protein>
    <recommendedName>
        <fullName evidence="15">Photosystem I reaction center subunit XI, chloroplastic</fullName>
    </recommendedName>
    <alternativeName>
        <fullName evidence="14">PSI subunit V</fullName>
    </alternativeName>
</protein>
<evidence type="ECO:0000313" key="18">
    <source>
        <dbReference type="EMBL" id="GFY99451.1"/>
    </source>
</evidence>
<keyword evidence="11" id="KW-0325">Glycoprotein</keyword>
<keyword evidence="3" id="KW-0813">Transport</keyword>
<evidence type="ECO:0000256" key="16">
    <source>
        <dbReference type="SAM" id="Phobius"/>
    </source>
</evidence>
<evidence type="ECO:0000256" key="10">
    <source>
        <dbReference type="ARBA" id="ARBA00023170"/>
    </source>
</evidence>
<evidence type="ECO:0000256" key="15">
    <source>
        <dbReference type="ARBA" id="ARBA00070554"/>
    </source>
</evidence>
<evidence type="ECO:0000256" key="11">
    <source>
        <dbReference type="ARBA" id="ARBA00023180"/>
    </source>
</evidence>
<dbReference type="InterPro" id="IPR044440">
    <property type="entry name" value="GABAb_receptor_plant_PBP1"/>
</dbReference>
<evidence type="ECO:0000256" key="8">
    <source>
        <dbReference type="ARBA" id="ARBA00023065"/>
    </source>
</evidence>
<dbReference type="AlphaFoldDB" id="A0A7J0FL60"/>
<evidence type="ECO:0000313" key="19">
    <source>
        <dbReference type="Proteomes" id="UP000585474"/>
    </source>
</evidence>
<dbReference type="EMBL" id="BJWL01000013">
    <property type="protein sequence ID" value="GFY99451.1"/>
    <property type="molecule type" value="Genomic_DNA"/>
</dbReference>
<gene>
    <name evidence="18" type="ORF">Acr_13g0008510</name>
</gene>
<dbReference type="InterPro" id="IPR028082">
    <property type="entry name" value="Peripla_BP_I"/>
</dbReference>
<dbReference type="GO" id="GO:0009538">
    <property type="term" value="C:photosystem I reaction center"/>
    <property type="evidence" value="ECO:0007669"/>
    <property type="project" value="InterPro"/>
</dbReference>
<feature type="transmembrane region" description="Helical" evidence="16">
    <location>
        <begin position="741"/>
        <end position="759"/>
    </location>
</feature>
<evidence type="ECO:0000256" key="9">
    <source>
        <dbReference type="ARBA" id="ARBA00023136"/>
    </source>
</evidence>
<dbReference type="HAMAP" id="MF_00447">
    <property type="entry name" value="PSI_PsaL"/>
    <property type="match status" value="1"/>
</dbReference>
<accession>A0A7J0FL60</accession>
<dbReference type="OrthoDB" id="5984008at2759"/>
<dbReference type="FunFam" id="1.20.1240.10:FF:000001">
    <property type="entry name" value="Photosystem I reaction center subunit XI"/>
    <property type="match status" value="1"/>
</dbReference>
<keyword evidence="10" id="KW-0675">Receptor</keyword>
<evidence type="ECO:0000256" key="3">
    <source>
        <dbReference type="ARBA" id="ARBA00022448"/>
    </source>
</evidence>
<keyword evidence="12" id="KW-1071">Ligand-gated ion channel</keyword>
<keyword evidence="7 16" id="KW-1133">Transmembrane helix</keyword>
<evidence type="ECO:0000256" key="13">
    <source>
        <dbReference type="ARBA" id="ARBA00023303"/>
    </source>
</evidence>
<evidence type="ECO:0000256" key="5">
    <source>
        <dbReference type="ARBA" id="ARBA00022692"/>
    </source>
</evidence>
<keyword evidence="19" id="KW-1185">Reference proteome</keyword>
<proteinExistence type="inferred from homology"/>
<keyword evidence="8" id="KW-0406">Ion transport</keyword>
<dbReference type="InterPro" id="IPR001828">
    <property type="entry name" value="ANF_lig-bd_rcpt"/>
</dbReference>
<keyword evidence="6" id="KW-0603">Photosystem I</keyword>
<evidence type="ECO:0000256" key="6">
    <source>
        <dbReference type="ARBA" id="ARBA00022836"/>
    </source>
</evidence>